<dbReference type="AlphaFoldDB" id="N0B1V6"/>
<gene>
    <name evidence="1" type="ORF">HYPDE_26228</name>
</gene>
<evidence type="ECO:0000313" key="1">
    <source>
        <dbReference type="EMBL" id="AGK56928.1"/>
    </source>
</evidence>
<proteinExistence type="predicted"/>
<organism evidence="1 2">
    <name type="scientific">Hyphomicrobium denitrificans 1NES1</name>
    <dbReference type="NCBI Taxonomy" id="670307"/>
    <lineage>
        <taxon>Bacteria</taxon>
        <taxon>Pseudomonadati</taxon>
        <taxon>Pseudomonadota</taxon>
        <taxon>Alphaproteobacteria</taxon>
        <taxon>Hyphomicrobiales</taxon>
        <taxon>Hyphomicrobiaceae</taxon>
        <taxon>Hyphomicrobium</taxon>
    </lineage>
</organism>
<name>N0B1V6_9HYPH</name>
<accession>N0B1V6</accession>
<dbReference type="HOGENOM" id="CLU_2699719_0_0_5"/>
<reference evidence="1 2" key="1">
    <citation type="journal article" date="2013" name="Genome Announc.">
        <title>Genome sequences for three denitrifying bacterial strains isolated from a uranium- and nitrate-contaminated subsurface environment.</title>
        <authorList>
            <person name="Venkatramanan R."/>
            <person name="Prakash O."/>
            <person name="Woyke T."/>
            <person name="Chain P."/>
            <person name="Goodwin L.A."/>
            <person name="Watson D."/>
            <person name="Brooks S."/>
            <person name="Kostka J.E."/>
            <person name="Green S.J."/>
        </authorList>
    </citation>
    <scope>NUCLEOTIDE SEQUENCE [LARGE SCALE GENOMIC DNA]</scope>
    <source>
        <strain evidence="1 2">1NES1</strain>
    </source>
</reference>
<dbReference type="EMBL" id="CP005587">
    <property type="protein sequence ID" value="AGK56928.1"/>
    <property type="molecule type" value="Genomic_DNA"/>
</dbReference>
<dbReference type="KEGG" id="hdt:HYPDE_26228"/>
<sequence>MIMPEQGFRAKRPVLFSRRRTLKAASLKTAYHLILPDAIGTVSLPRGLINYHVSAPLLASQRQGKDTPSISTR</sequence>
<evidence type="ECO:0000313" key="2">
    <source>
        <dbReference type="Proteomes" id="UP000005952"/>
    </source>
</evidence>
<keyword evidence="2" id="KW-1185">Reference proteome</keyword>
<dbReference type="Proteomes" id="UP000005952">
    <property type="component" value="Chromosome"/>
</dbReference>
<protein>
    <submittedName>
        <fullName evidence="1">Uncharacterized protein</fullName>
    </submittedName>
</protein>